<feature type="transmembrane region" description="Helical" evidence="7">
    <location>
        <begin position="185"/>
        <end position="203"/>
    </location>
</feature>
<organism evidence="9 10">
    <name type="scientific">Neonectria punicea</name>
    <dbReference type="NCBI Taxonomy" id="979145"/>
    <lineage>
        <taxon>Eukaryota</taxon>
        <taxon>Fungi</taxon>
        <taxon>Dikarya</taxon>
        <taxon>Ascomycota</taxon>
        <taxon>Pezizomycotina</taxon>
        <taxon>Sordariomycetes</taxon>
        <taxon>Hypocreomycetidae</taxon>
        <taxon>Hypocreales</taxon>
        <taxon>Nectriaceae</taxon>
        <taxon>Neonectria</taxon>
    </lineage>
</organism>
<dbReference type="PROSITE" id="PS50850">
    <property type="entry name" value="MFS"/>
    <property type="match status" value="1"/>
</dbReference>
<feature type="domain" description="Major facilitator superfamily (MFS) profile" evidence="8">
    <location>
        <begin position="118"/>
        <end position="577"/>
    </location>
</feature>
<dbReference type="SUPFAM" id="SSF103473">
    <property type="entry name" value="MFS general substrate transporter"/>
    <property type="match status" value="1"/>
</dbReference>
<feature type="transmembrane region" description="Helical" evidence="7">
    <location>
        <begin position="519"/>
        <end position="537"/>
    </location>
</feature>
<keyword evidence="5 7" id="KW-0472">Membrane</keyword>
<feature type="transmembrane region" description="Helical" evidence="7">
    <location>
        <begin position="210"/>
        <end position="233"/>
    </location>
</feature>
<dbReference type="Pfam" id="PF07690">
    <property type="entry name" value="MFS_1"/>
    <property type="match status" value="1"/>
</dbReference>
<evidence type="ECO:0000313" key="9">
    <source>
        <dbReference type="EMBL" id="KAK7408891.1"/>
    </source>
</evidence>
<evidence type="ECO:0000256" key="1">
    <source>
        <dbReference type="ARBA" id="ARBA00004141"/>
    </source>
</evidence>
<dbReference type="InterPro" id="IPR011701">
    <property type="entry name" value="MFS"/>
</dbReference>
<keyword evidence="6" id="KW-0325">Glycoprotein</keyword>
<dbReference type="InterPro" id="IPR020846">
    <property type="entry name" value="MFS_dom"/>
</dbReference>
<dbReference type="EMBL" id="JAZAVJ010000170">
    <property type="protein sequence ID" value="KAK7408891.1"/>
    <property type="molecule type" value="Genomic_DNA"/>
</dbReference>
<evidence type="ECO:0000256" key="2">
    <source>
        <dbReference type="ARBA" id="ARBA00022448"/>
    </source>
</evidence>
<dbReference type="Proteomes" id="UP001498476">
    <property type="component" value="Unassembled WGS sequence"/>
</dbReference>
<protein>
    <recommendedName>
        <fullName evidence="8">Major facilitator superfamily (MFS) profile domain-containing protein</fullName>
    </recommendedName>
</protein>
<feature type="transmembrane region" description="Helical" evidence="7">
    <location>
        <begin position="278"/>
        <end position="300"/>
    </location>
</feature>
<feature type="transmembrane region" description="Helical" evidence="7">
    <location>
        <begin position="114"/>
        <end position="131"/>
    </location>
</feature>
<keyword evidence="3 7" id="KW-0812">Transmembrane</keyword>
<evidence type="ECO:0000256" key="6">
    <source>
        <dbReference type="ARBA" id="ARBA00023180"/>
    </source>
</evidence>
<evidence type="ECO:0000313" key="10">
    <source>
        <dbReference type="Proteomes" id="UP001498476"/>
    </source>
</evidence>
<name>A0ABR1GTV6_9HYPO</name>
<proteinExistence type="predicted"/>
<dbReference type="InterPro" id="IPR036259">
    <property type="entry name" value="MFS_trans_sf"/>
</dbReference>
<feature type="transmembrane region" description="Helical" evidence="7">
    <location>
        <begin position="385"/>
        <end position="409"/>
    </location>
</feature>
<feature type="transmembrane region" description="Helical" evidence="7">
    <location>
        <begin position="421"/>
        <end position="443"/>
    </location>
</feature>
<gene>
    <name evidence="9" type="ORF">QQX98_008952</name>
</gene>
<comment type="caution">
    <text evidence="9">The sequence shown here is derived from an EMBL/GenBank/DDBJ whole genome shotgun (WGS) entry which is preliminary data.</text>
</comment>
<dbReference type="PANTHER" id="PTHR43791">
    <property type="entry name" value="PERMEASE-RELATED"/>
    <property type="match status" value="1"/>
</dbReference>
<evidence type="ECO:0000256" key="7">
    <source>
        <dbReference type="SAM" id="Phobius"/>
    </source>
</evidence>
<dbReference type="PANTHER" id="PTHR43791:SF65">
    <property type="entry name" value="MAJOR FACILITATOR SUPERFAMILY (MFS) PROFILE DOMAIN-CONTAINING PROTEIN-RELATED"/>
    <property type="match status" value="1"/>
</dbReference>
<accession>A0ABR1GTV6</accession>
<evidence type="ECO:0000259" key="8">
    <source>
        <dbReference type="PROSITE" id="PS50850"/>
    </source>
</evidence>
<sequence>MGTNTIIEVHPNGRTTPQEYLGQKSHSLDDVVPKKAISDLAEAEDTTQPVGFWASLTRRHTPKDLDSIATERSVFDNSELAQFYQPHPDYENLHRFDPDERWTHREEQAVRRKTDVRIFLWILVMFFGLNIDRGNLGNAAADNLLNDIQIDTNDYNNAQNMYRVGFLIAEIPSQMIGKRLGPDRWIPVQIILWSLASGGQFFMHNRAGFFACRFFIGLFIGGFIPDSILYLSYFYKKSEMPIRLAFFWFVDSMSGVIASFMAYGILHMRGVAGREGWRWLFLLEALISLVLGALSFLFLVPGPTQTKTWWNPDGYFNEREEKIIVNRVLRDDPSKSDMHNRESITLPMLWKSLKDYDLWPVYLIGILFEIPTSPPKTYLTLSLKALGFSTFNTTLLVIPATVFAALNMLWVTYLTERFHQIAIIGLLAQIWVLPLLIIEYTSVQNLAPWGQYALTFMILGQPSVHAAQVSWCSRLSNAVRTRAVSAALYNITIQLSGIASSNIYREDDKPHYHRGNKNLIGITVGTIAAYAFAKVYYTFRNKYKRDRWNKMTSEEKAYYLQHSHHQGNKRLDFFFDS</sequence>
<evidence type="ECO:0000256" key="4">
    <source>
        <dbReference type="ARBA" id="ARBA00022989"/>
    </source>
</evidence>
<keyword evidence="2" id="KW-0813">Transport</keyword>
<feature type="transmembrane region" description="Helical" evidence="7">
    <location>
        <begin position="245"/>
        <end position="266"/>
    </location>
</feature>
<evidence type="ECO:0000256" key="5">
    <source>
        <dbReference type="ARBA" id="ARBA00023136"/>
    </source>
</evidence>
<keyword evidence="4 7" id="KW-1133">Transmembrane helix</keyword>
<keyword evidence="10" id="KW-1185">Reference proteome</keyword>
<evidence type="ECO:0000256" key="3">
    <source>
        <dbReference type="ARBA" id="ARBA00022692"/>
    </source>
</evidence>
<comment type="subcellular location">
    <subcellularLocation>
        <location evidence="1">Membrane</location>
        <topology evidence="1">Multi-pass membrane protein</topology>
    </subcellularLocation>
</comment>
<reference evidence="9 10" key="1">
    <citation type="journal article" date="2025" name="Microbiol. Resour. Announc.">
        <title>Draft genome sequences for Neonectria magnoliae and Neonectria punicea, canker pathogens of Liriodendron tulipifera and Acer saccharum in West Virginia.</title>
        <authorList>
            <person name="Petronek H.M."/>
            <person name="Kasson M.T."/>
            <person name="Metheny A.M."/>
            <person name="Stauder C.M."/>
            <person name="Lovett B."/>
            <person name="Lynch S.C."/>
            <person name="Garnas J.R."/>
            <person name="Kasson L.R."/>
            <person name="Stajich J.E."/>
        </authorList>
    </citation>
    <scope>NUCLEOTIDE SEQUENCE [LARGE SCALE GENOMIC DNA]</scope>
    <source>
        <strain evidence="9 10">NRRL 64653</strain>
    </source>
</reference>
<dbReference type="Gene3D" id="1.20.1250.20">
    <property type="entry name" value="MFS general substrate transporter like domains"/>
    <property type="match status" value="1"/>
</dbReference>